<evidence type="ECO:0000313" key="3">
    <source>
        <dbReference type="Proteomes" id="UP000199031"/>
    </source>
</evidence>
<evidence type="ECO:0000259" key="1">
    <source>
        <dbReference type="Pfam" id="PF00535"/>
    </source>
</evidence>
<evidence type="ECO:0000313" key="2">
    <source>
        <dbReference type="EMBL" id="SFQ47528.1"/>
    </source>
</evidence>
<dbReference type="PANTHER" id="PTHR22916:SF3">
    <property type="entry name" value="UDP-GLCNAC:BETAGAL BETA-1,3-N-ACETYLGLUCOSAMINYLTRANSFERASE-LIKE PROTEIN 1"/>
    <property type="match status" value="1"/>
</dbReference>
<dbReference type="Proteomes" id="UP000199031">
    <property type="component" value="Unassembled WGS sequence"/>
</dbReference>
<organism evidence="2 3">
    <name type="scientific">Parafilimonas terrae</name>
    <dbReference type="NCBI Taxonomy" id="1465490"/>
    <lineage>
        <taxon>Bacteria</taxon>
        <taxon>Pseudomonadati</taxon>
        <taxon>Bacteroidota</taxon>
        <taxon>Chitinophagia</taxon>
        <taxon>Chitinophagales</taxon>
        <taxon>Chitinophagaceae</taxon>
        <taxon>Parafilimonas</taxon>
    </lineage>
</organism>
<reference evidence="2 3" key="1">
    <citation type="submission" date="2016-10" db="EMBL/GenBank/DDBJ databases">
        <authorList>
            <person name="de Groot N.N."/>
        </authorList>
    </citation>
    <scope>NUCLEOTIDE SEQUENCE [LARGE SCALE GENOMIC DNA]</scope>
    <source>
        <strain evidence="2 3">DSM 28286</strain>
    </source>
</reference>
<sequence length="546" mass="63530">MHADLLKNENGLPLVSCIMPTYNRRKFIPHAIEYFLRQDYPNKELIIIDDGSDTVEDLVPSNTSIRYFKLSKKLTLGAKLNMACTYAKGDVIANWDDDDWYASWRLQYQVEALNNPKVDVCGINNLLYYDMHNNIGYRYIYPASQRMWLLGSSLCYKKKLWCYNRFADINVGVDGLFVWATAPGRVKALSNSGIAVHIIHENNLSPKKTTSAWWHNYPVEELQKIMKHDWTLYINGYDKAKNVFIQNNNSKEPAAETSTFKNIFACLVHNSKECITDLVKNLHYNDPSSTIILYNGGADKNLFEDTLSFEKYNTVIHPKPALTQHGYLHNFALHCMEYALNNFKFDSITMVDSDQLMLKKNYSSYLKTSSVFEGNVGMLSNKPQRLTSNDLNVEVWPAIQAFKEYALWKPLLQKFKDGESKFVHWTFWPSCVFSSSASRDLVQLFERDETLKSIMRQTKLWATEEVVLPTLTALLGYKIARNPCNYEYVKYKKDFSIKDVDCALNKKDTFWMHPVKREYDNVLRKRIRHYLNDYAIETKDEQPIPM</sequence>
<protein>
    <submittedName>
        <fullName evidence="2">Glycosyl transferase family 2</fullName>
    </submittedName>
</protein>
<keyword evidence="3" id="KW-1185">Reference proteome</keyword>
<dbReference type="GO" id="GO:0016758">
    <property type="term" value="F:hexosyltransferase activity"/>
    <property type="evidence" value="ECO:0007669"/>
    <property type="project" value="UniProtKB-ARBA"/>
</dbReference>
<dbReference type="EMBL" id="FOXQ01000014">
    <property type="protein sequence ID" value="SFQ47528.1"/>
    <property type="molecule type" value="Genomic_DNA"/>
</dbReference>
<keyword evidence="2" id="KW-0808">Transferase</keyword>
<dbReference type="PANTHER" id="PTHR22916">
    <property type="entry name" value="GLYCOSYLTRANSFERASE"/>
    <property type="match status" value="1"/>
</dbReference>
<dbReference type="Pfam" id="PF00535">
    <property type="entry name" value="Glycos_transf_2"/>
    <property type="match status" value="1"/>
</dbReference>
<feature type="domain" description="Glycosyltransferase 2-like" evidence="1">
    <location>
        <begin position="16"/>
        <end position="141"/>
    </location>
</feature>
<name>A0A1I5YTC9_9BACT</name>
<dbReference type="Gene3D" id="3.90.550.10">
    <property type="entry name" value="Spore Coat Polysaccharide Biosynthesis Protein SpsA, Chain A"/>
    <property type="match status" value="1"/>
</dbReference>
<accession>A0A1I5YTC9</accession>
<dbReference type="RefSeq" id="WP_090662092.1">
    <property type="nucleotide sequence ID" value="NZ_FOXQ01000014.1"/>
</dbReference>
<proteinExistence type="predicted"/>
<dbReference type="SUPFAM" id="SSF53448">
    <property type="entry name" value="Nucleotide-diphospho-sugar transferases"/>
    <property type="match status" value="1"/>
</dbReference>
<dbReference type="AlphaFoldDB" id="A0A1I5YTC9"/>
<dbReference type="STRING" id="1465490.SAMN05444277_11415"/>
<dbReference type="CDD" id="cd00761">
    <property type="entry name" value="Glyco_tranf_GTA_type"/>
    <property type="match status" value="1"/>
</dbReference>
<dbReference type="OrthoDB" id="9770457at2"/>
<dbReference type="InterPro" id="IPR001173">
    <property type="entry name" value="Glyco_trans_2-like"/>
</dbReference>
<gene>
    <name evidence="2" type="ORF">SAMN05444277_11415</name>
</gene>
<dbReference type="InterPro" id="IPR029044">
    <property type="entry name" value="Nucleotide-diphossugar_trans"/>
</dbReference>